<evidence type="ECO:0008006" key="4">
    <source>
        <dbReference type="Google" id="ProtNLM"/>
    </source>
</evidence>
<accession>A0A2N3KIV7</accession>
<protein>
    <recommendedName>
        <fullName evidence="4">Helix-turn-helix domain-containing protein</fullName>
    </recommendedName>
</protein>
<dbReference type="Proteomes" id="UP000233597">
    <property type="component" value="Unassembled WGS sequence"/>
</dbReference>
<dbReference type="OrthoDB" id="7350881at2"/>
<proteinExistence type="predicted"/>
<dbReference type="AlphaFoldDB" id="A0A2N3KIV7"/>
<reference evidence="2 3" key="1">
    <citation type="submission" date="2017-09" db="EMBL/GenBank/DDBJ databases">
        <title>Biodiversity and function of Thalassospira species in the particle-attached aromatic-hydrocarbon-degrading consortia from the surface seawater of the South China Sea.</title>
        <authorList>
            <person name="Dong C."/>
            <person name="Liu R."/>
            <person name="Shao Z."/>
        </authorList>
    </citation>
    <scope>NUCLEOTIDE SEQUENCE [LARGE SCALE GENOMIC DNA]</scope>
    <source>
        <strain evidence="2 3">CSC1P2</strain>
    </source>
</reference>
<evidence type="ECO:0000313" key="3">
    <source>
        <dbReference type="Proteomes" id="UP000233597"/>
    </source>
</evidence>
<dbReference type="Gene3D" id="1.10.10.10">
    <property type="entry name" value="Winged helix-like DNA-binding domain superfamily/Winged helix DNA-binding domain"/>
    <property type="match status" value="1"/>
</dbReference>
<dbReference type="RefSeq" id="WP_101270317.1">
    <property type="nucleotide sequence ID" value="NZ_NWTK01000017.1"/>
</dbReference>
<sequence length="309" mass="34450">MKNFHASTSAVNRFSWLQANVFKAEALSATARLVACVLVSFLNDKTLDCFPKVSTIASAAQLNERTVRNAINELIDCNLVKKNSHAIGFMKNRNTYQLLGISKPKADINAGAVPASASGTAPERDSGSYRNTDSNNTDRRKSHIPASQVQEHQLMEVVTKRWQQLSRDPWTNENARQHVGLAIERAGIDAVTDQLNEVSSRKQRFNRSAILDMLQAIGTTKAPARPTESIELLGKVTDVWAAIAQDFARHPLLDCPLPFTWLKQISARIANNQIELKPQTPLVRDQLRNRFEQLLSDCCRKHGLKMIVA</sequence>
<evidence type="ECO:0000256" key="1">
    <source>
        <dbReference type="SAM" id="MobiDB-lite"/>
    </source>
</evidence>
<dbReference type="InterPro" id="IPR036388">
    <property type="entry name" value="WH-like_DNA-bd_sf"/>
</dbReference>
<organism evidence="2 3">
    <name type="scientific">Thalassospira marina</name>
    <dbReference type="NCBI Taxonomy" id="2048283"/>
    <lineage>
        <taxon>Bacteria</taxon>
        <taxon>Pseudomonadati</taxon>
        <taxon>Pseudomonadota</taxon>
        <taxon>Alphaproteobacteria</taxon>
        <taxon>Rhodospirillales</taxon>
        <taxon>Thalassospiraceae</taxon>
        <taxon>Thalassospira</taxon>
    </lineage>
</organism>
<feature type="region of interest" description="Disordered" evidence="1">
    <location>
        <begin position="112"/>
        <end position="149"/>
    </location>
</feature>
<dbReference type="EMBL" id="NWTK01000017">
    <property type="protein sequence ID" value="PKR50478.1"/>
    <property type="molecule type" value="Genomic_DNA"/>
</dbReference>
<dbReference type="Pfam" id="PF13730">
    <property type="entry name" value="HTH_36"/>
    <property type="match status" value="1"/>
</dbReference>
<gene>
    <name evidence="2" type="ORF">COO20_21645</name>
</gene>
<name>A0A2N3KIV7_9PROT</name>
<evidence type="ECO:0000313" key="2">
    <source>
        <dbReference type="EMBL" id="PKR50478.1"/>
    </source>
</evidence>
<comment type="caution">
    <text evidence="2">The sequence shown here is derived from an EMBL/GenBank/DDBJ whole genome shotgun (WGS) entry which is preliminary data.</text>
</comment>